<dbReference type="Ensembl" id="ENSMFAT00000069135.2">
    <property type="protein sequence ID" value="ENSMFAP00000018589.2"/>
    <property type="gene ID" value="ENSMFAG00000032358.2"/>
</dbReference>
<dbReference type="InterPro" id="IPR046350">
    <property type="entry name" value="Cystatin_sf"/>
</dbReference>
<dbReference type="CDD" id="cd00042">
    <property type="entry name" value="CY"/>
    <property type="match status" value="1"/>
</dbReference>
<proteinExistence type="inferred from homology"/>
<comment type="similarity">
    <text evidence="1">Belongs to the cystatin family.</text>
</comment>
<dbReference type="GeneTree" id="ENSGT00940000163410"/>
<dbReference type="SMART" id="SM00043">
    <property type="entry name" value="CY"/>
    <property type="match status" value="1"/>
</dbReference>
<feature type="region of interest" description="Disordered" evidence="3">
    <location>
        <begin position="18"/>
        <end position="48"/>
    </location>
</feature>
<dbReference type="InterPro" id="IPR000010">
    <property type="entry name" value="Cystatin_dom"/>
</dbReference>
<name>A0A2K5V1J6_MACFA</name>
<dbReference type="VEuPathDB" id="HostDB:ENSMFAG00000032358"/>
<dbReference type="PANTHER" id="PTHR46186">
    <property type="entry name" value="CYSTATIN"/>
    <property type="match status" value="1"/>
</dbReference>
<keyword evidence="2" id="KW-1015">Disulfide bond</keyword>
<organism evidence="5 6">
    <name type="scientific">Macaca fascicularis</name>
    <name type="common">Crab-eating macaque</name>
    <name type="synonym">Cynomolgus monkey</name>
    <dbReference type="NCBI Taxonomy" id="9541"/>
    <lineage>
        <taxon>Eukaryota</taxon>
        <taxon>Metazoa</taxon>
        <taxon>Chordata</taxon>
        <taxon>Craniata</taxon>
        <taxon>Vertebrata</taxon>
        <taxon>Euteleostomi</taxon>
        <taxon>Mammalia</taxon>
        <taxon>Eutheria</taxon>
        <taxon>Euarchontoglires</taxon>
        <taxon>Primates</taxon>
        <taxon>Haplorrhini</taxon>
        <taxon>Catarrhini</taxon>
        <taxon>Cercopithecidae</taxon>
        <taxon>Cercopithecinae</taxon>
        <taxon>Macaca</taxon>
    </lineage>
</organism>
<dbReference type="PROSITE" id="PS00287">
    <property type="entry name" value="CYSTATIN"/>
    <property type="match status" value="1"/>
</dbReference>
<dbReference type="GO" id="GO:0031982">
    <property type="term" value="C:vesicle"/>
    <property type="evidence" value="ECO:0007669"/>
    <property type="project" value="TreeGrafter"/>
</dbReference>
<keyword evidence="6" id="KW-1185">Reference proteome</keyword>
<evidence type="ECO:0000313" key="5">
    <source>
        <dbReference type="Ensembl" id="ENSMFAP00000018589.2"/>
    </source>
</evidence>
<dbReference type="GO" id="GO:0004869">
    <property type="term" value="F:cysteine-type endopeptidase inhibitor activity"/>
    <property type="evidence" value="ECO:0007669"/>
    <property type="project" value="InterPro"/>
</dbReference>
<dbReference type="STRING" id="9541.ENSMFAP00000018589"/>
<evidence type="ECO:0000259" key="4">
    <source>
        <dbReference type="SMART" id="SM00043"/>
    </source>
</evidence>
<dbReference type="GO" id="GO:0001580">
    <property type="term" value="P:detection of chemical stimulus involved in sensory perception of bitter taste"/>
    <property type="evidence" value="ECO:0007669"/>
    <property type="project" value="TreeGrafter"/>
</dbReference>
<dbReference type="Pfam" id="PF00031">
    <property type="entry name" value="Cystatin"/>
    <property type="match status" value="1"/>
</dbReference>
<dbReference type="Proteomes" id="UP000233100">
    <property type="component" value="Chromosome 10"/>
</dbReference>
<reference evidence="5" key="3">
    <citation type="submission" date="2025-09" db="UniProtKB">
        <authorList>
            <consortium name="Ensembl"/>
        </authorList>
    </citation>
    <scope>IDENTIFICATION</scope>
</reference>
<dbReference type="PANTHER" id="PTHR46186:SF3">
    <property type="entry name" value="CYSTATIN-S-RELATED"/>
    <property type="match status" value="1"/>
</dbReference>
<reference evidence="5 6" key="1">
    <citation type="submission" date="2013-03" db="EMBL/GenBank/DDBJ databases">
        <authorList>
            <person name="Warren W."/>
            <person name="Wilson R.K."/>
        </authorList>
    </citation>
    <scope>NUCLEOTIDE SEQUENCE</scope>
</reference>
<dbReference type="Gene3D" id="3.10.450.10">
    <property type="match status" value="1"/>
</dbReference>
<evidence type="ECO:0000313" key="6">
    <source>
        <dbReference type="Proteomes" id="UP000233100"/>
    </source>
</evidence>
<reference evidence="5" key="2">
    <citation type="submission" date="2025-08" db="UniProtKB">
        <authorList>
            <consortium name="Ensembl"/>
        </authorList>
    </citation>
    <scope>IDENTIFICATION</scope>
</reference>
<dbReference type="FunFam" id="3.10.450.10:FF:000004">
    <property type="entry name" value="Cystatin C"/>
    <property type="match status" value="1"/>
</dbReference>
<protein>
    <recommendedName>
        <fullName evidence="4">Cystatin domain-containing protein</fullName>
    </recommendedName>
</protein>
<dbReference type="SUPFAM" id="SSF54403">
    <property type="entry name" value="Cystatin/monellin"/>
    <property type="match status" value="1"/>
</dbReference>
<evidence type="ECO:0000256" key="3">
    <source>
        <dbReference type="SAM" id="MobiDB-lite"/>
    </source>
</evidence>
<dbReference type="InterPro" id="IPR018073">
    <property type="entry name" value="Prot_inh_cystat_CS"/>
</dbReference>
<evidence type="ECO:0000256" key="1">
    <source>
        <dbReference type="ARBA" id="ARBA00009403"/>
    </source>
</evidence>
<dbReference type="GO" id="GO:0005737">
    <property type="term" value="C:cytoplasm"/>
    <property type="evidence" value="ECO:0007669"/>
    <property type="project" value="TreeGrafter"/>
</dbReference>
<dbReference type="GO" id="GO:0005615">
    <property type="term" value="C:extracellular space"/>
    <property type="evidence" value="ECO:0007669"/>
    <property type="project" value="TreeGrafter"/>
</dbReference>
<accession>A0A2K5V1J6</accession>
<feature type="domain" description="Cystatin" evidence="4">
    <location>
        <begin position="194"/>
        <end position="304"/>
    </location>
</feature>
<dbReference type="AlphaFoldDB" id="A0A2K5V1J6"/>
<sequence>MLAMTRTKPLALFCEAEGEVADQGKPSDSSGHRTLSPAPADPAAECSPQGLTHAPHCPAYSATCSKGPVRPCSLSLSSWARLSGACQFQDRLLGFGITSSGPSPFSLLGISQGDSPDKPAFPGLSVCWKTRRHPGDQRKTAGAGRSPGLRAQWSTPALCSASKEPMAQPLCTLLLLLAALAGSQAWSPEEEDRVIPGGIYDADLNDDEVQHALHFAISEYNKATEDEYYRRPLRVLRAREQVVAGMNYFLDVELGRTTCTKSQPNLDTCAFHEQPELQKKQLCSFQIYEVPWEDRMSLVNSRCQEA</sequence>
<evidence type="ECO:0000256" key="2">
    <source>
        <dbReference type="ARBA" id="ARBA00023157"/>
    </source>
</evidence>